<dbReference type="Gene3D" id="1.10.3290.10">
    <property type="entry name" value="Fido-like domain"/>
    <property type="match status" value="1"/>
</dbReference>
<proteinExistence type="predicted"/>
<dbReference type="EMBL" id="DUGC01000073">
    <property type="protein sequence ID" value="HIH09955.1"/>
    <property type="molecule type" value="Genomic_DNA"/>
</dbReference>
<sequence>MKMRFSFITGFRASIFDGNSRTSRAIFTKILVERGFPLIKIPVGFSGQYMGLTKLSQRRNDKKFALLIKAIVLENLKMASRKLAYE</sequence>
<evidence type="ECO:0000313" key="1">
    <source>
        <dbReference type="EMBL" id="HIH09955.1"/>
    </source>
</evidence>
<evidence type="ECO:0008006" key="3">
    <source>
        <dbReference type="Google" id="ProtNLM"/>
    </source>
</evidence>
<dbReference type="Proteomes" id="UP000565078">
    <property type="component" value="Unassembled WGS sequence"/>
</dbReference>
<reference evidence="2" key="1">
    <citation type="journal article" date="2020" name="bioRxiv">
        <title>A rank-normalized archaeal taxonomy based on genome phylogeny resolves widespread incomplete and uneven classifications.</title>
        <authorList>
            <person name="Rinke C."/>
            <person name="Chuvochina M."/>
            <person name="Mussig A.J."/>
            <person name="Chaumeil P.-A."/>
            <person name="Waite D.W."/>
            <person name="Whitman W.B."/>
            <person name="Parks D.H."/>
            <person name="Hugenholtz P."/>
        </authorList>
    </citation>
    <scope>NUCLEOTIDE SEQUENCE [LARGE SCALE GENOMIC DNA]</scope>
</reference>
<evidence type="ECO:0000313" key="2">
    <source>
        <dbReference type="Proteomes" id="UP000565078"/>
    </source>
</evidence>
<accession>A0A7J4J0R3</accession>
<comment type="caution">
    <text evidence="1">The sequence shown here is derived from an EMBL/GenBank/DDBJ whole genome shotgun (WGS) entry which is preliminary data.</text>
</comment>
<organism evidence="1 2">
    <name type="scientific">Candidatus Iainarchaeum sp</name>
    <dbReference type="NCBI Taxonomy" id="3101447"/>
    <lineage>
        <taxon>Archaea</taxon>
        <taxon>Candidatus Iainarchaeota</taxon>
        <taxon>Candidatus Iainarchaeia</taxon>
        <taxon>Candidatus Iainarchaeales</taxon>
        <taxon>Candidatus Iainarchaeaceae</taxon>
        <taxon>Candidatus Iainarchaeum</taxon>
    </lineage>
</organism>
<gene>
    <name evidence="1" type="ORF">HA254_04780</name>
</gene>
<name>A0A7J4J0R3_9ARCH</name>
<protein>
    <recommendedName>
        <fullName evidence="3">Fido domain-containing protein</fullName>
    </recommendedName>
</protein>
<dbReference type="InterPro" id="IPR036597">
    <property type="entry name" value="Fido-like_dom_sf"/>
</dbReference>
<dbReference type="SUPFAM" id="SSF140931">
    <property type="entry name" value="Fic-like"/>
    <property type="match status" value="1"/>
</dbReference>
<dbReference type="AlphaFoldDB" id="A0A7J4J0R3"/>